<dbReference type="InterPro" id="IPR030395">
    <property type="entry name" value="GP_PDE_dom"/>
</dbReference>
<dbReference type="PANTHER" id="PTHR46211:SF14">
    <property type="entry name" value="GLYCEROPHOSPHODIESTER PHOSPHODIESTERASE"/>
    <property type="match status" value="1"/>
</dbReference>
<dbReference type="GO" id="GO:0008081">
    <property type="term" value="F:phosphoric diester hydrolase activity"/>
    <property type="evidence" value="ECO:0007669"/>
    <property type="project" value="InterPro"/>
</dbReference>
<comment type="caution">
    <text evidence="3">The sequence shown here is derived from an EMBL/GenBank/DDBJ whole genome shotgun (WGS) entry which is preliminary data.</text>
</comment>
<accession>A0A2T0VK23</accession>
<dbReference type="EMBL" id="PVTL01000001">
    <property type="protein sequence ID" value="PRY70539.1"/>
    <property type="molecule type" value="Genomic_DNA"/>
</dbReference>
<protein>
    <submittedName>
        <fullName evidence="3">Glycerophosphoryl diester phosphodiesterase</fullName>
    </submittedName>
</protein>
<organism evidence="3 4">
    <name type="scientific">Glaciihabitans tibetensis</name>
    <dbReference type="NCBI Taxonomy" id="1266600"/>
    <lineage>
        <taxon>Bacteria</taxon>
        <taxon>Bacillati</taxon>
        <taxon>Actinomycetota</taxon>
        <taxon>Actinomycetes</taxon>
        <taxon>Micrococcales</taxon>
        <taxon>Microbacteriaceae</taxon>
        <taxon>Glaciihabitans</taxon>
    </lineage>
</organism>
<dbReference type="Proteomes" id="UP000237983">
    <property type="component" value="Unassembled WGS sequence"/>
</dbReference>
<dbReference type="RefSeq" id="WP_245884472.1">
    <property type="nucleotide sequence ID" value="NZ_PVTL01000001.1"/>
</dbReference>
<dbReference type="Gene3D" id="3.20.20.190">
    <property type="entry name" value="Phosphatidylinositol (PI) phosphodiesterase"/>
    <property type="match status" value="1"/>
</dbReference>
<dbReference type="CDD" id="cd08561">
    <property type="entry name" value="GDPD_cytoplasmic_ScUgpQ2_like"/>
    <property type="match status" value="1"/>
</dbReference>
<evidence type="ECO:0000313" key="3">
    <source>
        <dbReference type="EMBL" id="PRY70539.1"/>
    </source>
</evidence>
<evidence type="ECO:0000313" key="4">
    <source>
        <dbReference type="Proteomes" id="UP000237983"/>
    </source>
</evidence>
<dbReference type="InterPro" id="IPR017946">
    <property type="entry name" value="PLC-like_Pdiesterase_TIM-brl"/>
</dbReference>
<evidence type="ECO:0000256" key="1">
    <source>
        <dbReference type="SAM" id="Phobius"/>
    </source>
</evidence>
<feature type="domain" description="GP-PDE" evidence="2">
    <location>
        <begin position="10"/>
        <end position="246"/>
    </location>
</feature>
<evidence type="ECO:0000259" key="2">
    <source>
        <dbReference type="PROSITE" id="PS51704"/>
    </source>
</evidence>
<proteinExistence type="predicted"/>
<sequence>MIPYFAPPRPRVFAHRGLATGIADNTLLAFERALQAGAGYLELDVHASRDGVAVVAHDADLRRLAGSERTIASLTLAELRTIDLGHAQRLSTLAEVLAAFPTARLNIDVKAQAAIPSVAKAIRRAGALDRVLVASFSERRRSATVKLLPGVASAASSTVLVLAVVAATLRLTPLLRFSLRRVHAVQIPESFRGISLATRRMIDAFHGAGVEVHIWTVNERATMERLLDLGIDGLVTDRADVAVRLLEERSPTRRL</sequence>
<name>A0A2T0VK23_9MICO</name>
<keyword evidence="1" id="KW-0472">Membrane</keyword>
<feature type="transmembrane region" description="Helical" evidence="1">
    <location>
        <begin position="147"/>
        <end position="171"/>
    </location>
</feature>
<dbReference type="SUPFAM" id="SSF51695">
    <property type="entry name" value="PLC-like phosphodiesterases"/>
    <property type="match status" value="1"/>
</dbReference>
<dbReference type="GO" id="GO:0006629">
    <property type="term" value="P:lipid metabolic process"/>
    <property type="evidence" value="ECO:0007669"/>
    <property type="project" value="InterPro"/>
</dbReference>
<keyword evidence="1" id="KW-0812">Transmembrane</keyword>
<keyword evidence="4" id="KW-1185">Reference proteome</keyword>
<dbReference type="AlphaFoldDB" id="A0A2T0VK23"/>
<dbReference type="PROSITE" id="PS51704">
    <property type="entry name" value="GP_PDE"/>
    <property type="match status" value="1"/>
</dbReference>
<dbReference type="PANTHER" id="PTHR46211">
    <property type="entry name" value="GLYCEROPHOSPHORYL DIESTER PHOSPHODIESTERASE"/>
    <property type="match status" value="1"/>
</dbReference>
<keyword evidence="1" id="KW-1133">Transmembrane helix</keyword>
<reference evidence="3 4" key="1">
    <citation type="submission" date="2018-03" db="EMBL/GenBank/DDBJ databases">
        <title>Genomic Encyclopedia of Type Strains, Phase III (KMG-III): the genomes of soil and plant-associated and newly described type strains.</title>
        <authorList>
            <person name="Whitman W."/>
        </authorList>
    </citation>
    <scope>NUCLEOTIDE SEQUENCE [LARGE SCALE GENOMIC DNA]</scope>
    <source>
        <strain evidence="3 4">CGMCC 1.12484</strain>
    </source>
</reference>
<gene>
    <name evidence="3" type="ORF">B0I08_101675</name>
</gene>
<dbReference type="Pfam" id="PF03009">
    <property type="entry name" value="GDPD"/>
    <property type="match status" value="1"/>
</dbReference>